<sequence>MNQKKKVFISFLGVNTYRESKYYFKKDRSDIFGETPYVQEAIIRQWPFAENALNQEGAEVLIFTTKAAYEKTYTQRITSFANKERNTPDKFEEDGLEFKLQKLVEEGLIQNFAHREIQDGFSEDEIWSIFDVIVNNIDEGTELYFDVTYGYRFLPLLTLSLINYLAAVKNCELKALFYGNFESGQAENEAKGLGRTALVTAPIHILTNIVELNQWTDAVEMFTKASYPDELANLIKKENPKLASDVQKVADAILNCRGHQLTQEVDIDRIKNDINNLDGDEQISHQLRPILKKIDDKLSTLGNSTTLKGFHAVEWCIEHNMVQQGYTFLLETTISWLIEETEGARYINREDYREIANGVLNKISANRLQLRASRRNSNLSEDKVKEIARSMERTIAPNRLHLTSNYKKMTGTGKRNDINHCGYKNNYATVGALKRDLKNISDAIISIVS</sequence>
<dbReference type="Proteomes" id="UP000005113">
    <property type="component" value="Unassembled WGS sequence"/>
</dbReference>
<dbReference type="NCBIfam" id="TIGR02221">
    <property type="entry name" value="cas_TM1812"/>
    <property type="match status" value="1"/>
</dbReference>
<organism evidence="1 2">
    <name type="scientific">Saprospira grandis DSM 2844</name>
    <dbReference type="NCBI Taxonomy" id="694433"/>
    <lineage>
        <taxon>Bacteria</taxon>
        <taxon>Pseudomonadati</taxon>
        <taxon>Bacteroidota</taxon>
        <taxon>Saprospiria</taxon>
        <taxon>Saprospirales</taxon>
        <taxon>Saprospiraceae</taxon>
        <taxon>Saprospira</taxon>
    </lineage>
</organism>
<proteinExistence type="predicted"/>
<dbReference type="AlphaFoldDB" id="J1I6P9"/>
<reference evidence="2" key="1">
    <citation type="journal article" date="2012" name="Stand. Genomic Sci.">
        <title>Permanent draft genome sequence of the gliding predator Saprospira grandis strain Sa g1 (= HR1).</title>
        <authorList>
            <person name="Mavromatis K."/>
            <person name="Chertkov O."/>
            <person name="Lapidus A."/>
            <person name="Nolan M."/>
            <person name="Lucas S."/>
            <person name="Tice H."/>
            <person name="Del Rio T.G."/>
            <person name="Cheng J.F."/>
            <person name="Han C."/>
            <person name="Tapia R."/>
            <person name="Bruce D."/>
            <person name="Goodwin L.A."/>
            <person name="Pitluck S."/>
            <person name="Huntemann M."/>
            <person name="Liolios K."/>
            <person name="Pagani I."/>
            <person name="Ivanova N."/>
            <person name="Mikhailova N."/>
            <person name="Pati A."/>
            <person name="Chen A."/>
            <person name="Palaniappan K."/>
            <person name="Land M."/>
            <person name="Brambilla E.M."/>
            <person name="Rohde M."/>
            <person name="Spring S."/>
            <person name="Goker M."/>
            <person name="Detter J.C."/>
            <person name="Bristow J."/>
            <person name="Eisen J.A."/>
            <person name="Markowitz V."/>
            <person name="Hugenholtz P."/>
            <person name="Kyrpides N.C."/>
            <person name="Klenk H.P."/>
            <person name="Woyke T."/>
        </authorList>
    </citation>
    <scope>NUCLEOTIDE SEQUENCE [LARGE SCALE GENOMIC DNA]</scope>
    <source>
        <strain evidence="2">DSM 2844</strain>
    </source>
</reference>
<evidence type="ECO:0000313" key="2">
    <source>
        <dbReference type="Proteomes" id="UP000005113"/>
    </source>
</evidence>
<dbReference type="InterPro" id="IPR011742">
    <property type="entry name" value="CRISPR-assoc_prot_TM1812"/>
</dbReference>
<dbReference type="OrthoDB" id="9777703at2"/>
<dbReference type="EMBL" id="JH719942">
    <property type="protein sequence ID" value="EJF54480.1"/>
    <property type="molecule type" value="Genomic_DNA"/>
</dbReference>
<gene>
    <name evidence="1" type="ORF">SapgrDRAFT_2826</name>
</gene>
<dbReference type="RefSeq" id="WP_002660214.1">
    <property type="nucleotide sequence ID" value="NZ_JH719942.1"/>
</dbReference>
<name>J1I6P9_9BACT</name>
<accession>J1I6P9</accession>
<dbReference type="HOGENOM" id="CLU_025124_0_0_10"/>
<protein>
    <submittedName>
        <fullName evidence="1">CRISPR-associated protein, TM1812 family</fullName>
    </submittedName>
</protein>
<evidence type="ECO:0000313" key="1">
    <source>
        <dbReference type="EMBL" id="EJF54480.1"/>
    </source>
</evidence>